<dbReference type="InterPro" id="IPR053151">
    <property type="entry name" value="RNase_H-like"/>
</dbReference>
<dbReference type="GO" id="GO:0004523">
    <property type="term" value="F:RNA-DNA hybrid ribonuclease activity"/>
    <property type="evidence" value="ECO:0007669"/>
    <property type="project" value="InterPro"/>
</dbReference>
<dbReference type="Pfam" id="PF13456">
    <property type="entry name" value="RVT_3"/>
    <property type="match status" value="1"/>
</dbReference>
<dbReference type="EMBL" id="LT934113">
    <property type="protein sequence ID" value="VAH27480.1"/>
    <property type="molecule type" value="Genomic_DNA"/>
</dbReference>
<dbReference type="Gramene" id="TRITD2Av1G041660.1">
    <property type="protein sequence ID" value="TRITD2Av1G041660.1"/>
    <property type="gene ID" value="TRITD2Av1G041660"/>
</dbReference>
<accession>A0A9R1NM53</accession>
<dbReference type="InterPro" id="IPR012337">
    <property type="entry name" value="RNaseH-like_sf"/>
</dbReference>
<dbReference type="PANTHER" id="PTHR47723:SF18">
    <property type="entry name" value="RNASE H TYPE-1 DOMAIN-CONTAINING PROTEIN"/>
    <property type="match status" value="1"/>
</dbReference>
<dbReference type="AlphaFoldDB" id="A0A9R1NM53"/>
<gene>
    <name evidence="2" type="ORF">TRITD_2Av1G041660</name>
</gene>
<sequence>MIMVAAWYLWWDRRKISHDEKCDTPVRTTMSIRGIVANALAMKPGVKDGKVRWERSVMGVLKLNVDASYHVYEGSGATGAVVRDCTGAFIAGCCYYKQHAMDASSMEALALLDGLRLADNLGISTLVVESDSLEIVQAILNPSDYRASAAVVTDDCRKLLTAFGRATVVHCARECNAAVHELARASYRGIFSEEWRDKPPDFLLPFLVTDMVIV</sequence>
<feature type="domain" description="RNase H type-1" evidence="1">
    <location>
        <begin position="64"/>
        <end position="185"/>
    </location>
</feature>
<reference evidence="2 3" key="1">
    <citation type="submission" date="2017-09" db="EMBL/GenBank/DDBJ databases">
        <authorList>
            <consortium name="International Durum Wheat Genome Sequencing Consortium (IDWGSC)"/>
            <person name="Milanesi L."/>
        </authorList>
    </citation>
    <scope>NUCLEOTIDE SEQUENCE [LARGE SCALE GENOMIC DNA]</scope>
    <source>
        <strain evidence="3">cv. Svevo</strain>
    </source>
</reference>
<dbReference type="InterPro" id="IPR036397">
    <property type="entry name" value="RNaseH_sf"/>
</dbReference>
<dbReference type="InterPro" id="IPR002156">
    <property type="entry name" value="RNaseH_domain"/>
</dbReference>
<organism evidence="2 3">
    <name type="scientific">Triticum turgidum subsp. durum</name>
    <name type="common">Durum wheat</name>
    <name type="synonym">Triticum durum</name>
    <dbReference type="NCBI Taxonomy" id="4567"/>
    <lineage>
        <taxon>Eukaryota</taxon>
        <taxon>Viridiplantae</taxon>
        <taxon>Streptophyta</taxon>
        <taxon>Embryophyta</taxon>
        <taxon>Tracheophyta</taxon>
        <taxon>Spermatophyta</taxon>
        <taxon>Magnoliopsida</taxon>
        <taxon>Liliopsida</taxon>
        <taxon>Poales</taxon>
        <taxon>Poaceae</taxon>
        <taxon>BOP clade</taxon>
        <taxon>Pooideae</taxon>
        <taxon>Triticodae</taxon>
        <taxon>Triticeae</taxon>
        <taxon>Triticinae</taxon>
        <taxon>Triticum</taxon>
    </lineage>
</organism>
<keyword evidence="3" id="KW-1185">Reference proteome</keyword>
<evidence type="ECO:0000259" key="1">
    <source>
        <dbReference type="Pfam" id="PF13456"/>
    </source>
</evidence>
<evidence type="ECO:0000313" key="2">
    <source>
        <dbReference type="EMBL" id="VAH27480.1"/>
    </source>
</evidence>
<name>A0A9R1NM53_TRITD</name>
<dbReference type="InterPro" id="IPR044730">
    <property type="entry name" value="RNase_H-like_dom_plant"/>
</dbReference>
<dbReference type="Gene3D" id="3.30.420.10">
    <property type="entry name" value="Ribonuclease H-like superfamily/Ribonuclease H"/>
    <property type="match status" value="1"/>
</dbReference>
<dbReference type="Proteomes" id="UP000324705">
    <property type="component" value="Chromosome 2A"/>
</dbReference>
<dbReference type="CDD" id="cd06222">
    <property type="entry name" value="RNase_H_like"/>
    <property type="match status" value="1"/>
</dbReference>
<protein>
    <recommendedName>
        <fullName evidence="1">RNase H type-1 domain-containing protein</fullName>
    </recommendedName>
</protein>
<dbReference type="OMA" id="HCARECN"/>
<proteinExistence type="predicted"/>
<dbReference type="SUPFAM" id="SSF53098">
    <property type="entry name" value="Ribonuclease H-like"/>
    <property type="match status" value="1"/>
</dbReference>
<evidence type="ECO:0000313" key="3">
    <source>
        <dbReference type="Proteomes" id="UP000324705"/>
    </source>
</evidence>
<dbReference type="PANTHER" id="PTHR47723">
    <property type="entry name" value="OS05G0353850 PROTEIN"/>
    <property type="match status" value="1"/>
</dbReference>
<dbReference type="GO" id="GO:0003676">
    <property type="term" value="F:nucleic acid binding"/>
    <property type="evidence" value="ECO:0007669"/>
    <property type="project" value="InterPro"/>
</dbReference>